<protein>
    <submittedName>
        <fullName evidence="5">ABC transporter ATP-binding protein</fullName>
    </submittedName>
</protein>
<evidence type="ECO:0000259" key="4">
    <source>
        <dbReference type="PROSITE" id="PS50893"/>
    </source>
</evidence>
<dbReference type="SUPFAM" id="SSF52540">
    <property type="entry name" value="P-loop containing nucleoside triphosphate hydrolases"/>
    <property type="match status" value="1"/>
</dbReference>
<dbReference type="EMBL" id="BFAZ01000003">
    <property type="protein sequence ID" value="GBF41451.1"/>
    <property type="molecule type" value="Genomic_DNA"/>
</dbReference>
<dbReference type="AlphaFoldDB" id="A0A2P2D9Y5"/>
<dbReference type="PROSITE" id="PS50893">
    <property type="entry name" value="ABC_TRANSPORTER_2"/>
    <property type="match status" value="1"/>
</dbReference>
<keyword evidence="3 5" id="KW-0067">ATP-binding</keyword>
<dbReference type="GO" id="GO:0016887">
    <property type="term" value="F:ATP hydrolysis activity"/>
    <property type="evidence" value="ECO:0007669"/>
    <property type="project" value="InterPro"/>
</dbReference>
<dbReference type="GO" id="GO:0005524">
    <property type="term" value="F:ATP binding"/>
    <property type="evidence" value="ECO:0007669"/>
    <property type="project" value="UniProtKB-KW"/>
</dbReference>
<keyword evidence="6" id="KW-1185">Reference proteome</keyword>
<evidence type="ECO:0000313" key="6">
    <source>
        <dbReference type="Proteomes" id="UP000245206"/>
    </source>
</evidence>
<dbReference type="InterPro" id="IPR003439">
    <property type="entry name" value="ABC_transporter-like_ATP-bd"/>
</dbReference>
<dbReference type="InterPro" id="IPR027417">
    <property type="entry name" value="P-loop_NTPase"/>
</dbReference>
<gene>
    <name evidence="5" type="ORF">LPTSP2_07270</name>
</gene>
<keyword evidence="1" id="KW-0813">Transport</keyword>
<evidence type="ECO:0000256" key="2">
    <source>
        <dbReference type="ARBA" id="ARBA00022741"/>
    </source>
</evidence>
<dbReference type="InterPro" id="IPR003593">
    <property type="entry name" value="AAA+_ATPase"/>
</dbReference>
<evidence type="ECO:0000313" key="5">
    <source>
        <dbReference type="EMBL" id="GBF41451.1"/>
    </source>
</evidence>
<evidence type="ECO:0000256" key="3">
    <source>
        <dbReference type="ARBA" id="ARBA00022840"/>
    </source>
</evidence>
<keyword evidence="2" id="KW-0547">Nucleotide-binding</keyword>
<comment type="caution">
    <text evidence="5">The sequence shown here is derived from an EMBL/GenBank/DDBJ whole genome shotgun (WGS) entry which is preliminary data.</text>
</comment>
<dbReference type="SMART" id="SM00382">
    <property type="entry name" value="AAA"/>
    <property type="match status" value="1"/>
</dbReference>
<proteinExistence type="predicted"/>
<dbReference type="Gene3D" id="3.40.50.300">
    <property type="entry name" value="P-loop containing nucleotide triphosphate hydrolases"/>
    <property type="match status" value="1"/>
</dbReference>
<dbReference type="InterPro" id="IPR051782">
    <property type="entry name" value="ABC_Transporter_VariousFunc"/>
</dbReference>
<evidence type="ECO:0000256" key="1">
    <source>
        <dbReference type="ARBA" id="ARBA00022448"/>
    </source>
</evidence>
<dbReference type="Pfam" id="PF00005">
    <property type="entry name" value="ABC_tran"/>
    <property type="match status" value="1"/>
</dbReference>
<accession>A0A2P2D9Y5</accession>
<dbReference type="PANTHER" id="PTHR42939">
    <property type="entry name" value="ABC TRANSPORTER ATP-BINDING PROTEIN ALBC-RELATED"/>
    <property type="match status" value="1"/>
</dbReference>
<dbReference type="PANTHER" id="PTHR42939:SF1">
    <property type="entry name" value="ABC TRANSPORTER ATP-BINDING PROTEIN ALBC-RELATED"/>
    <property type="match status" value="1"/>
</dbReference>
<reference evidence="6" key="1">
    <citation type="journal article" date="2019" name="Microbiol. Immunol.">
        <title>Molecular and phenotypic characterization of Leptospira johnsonii sp. nov., Leptospira ellinghausenii sp. nov. and Leptospira ryugenii sp. nov. isolated from soil and water in Japan.</title>
        <authorList>
            <person name="Masuzawa T."/>
            <person name="Saito M."/>
            <person name="Nakao R."/>
            <person name="Nikaido Y."/>
            <person name="Matsumoto M."/>
            <person name="Ogawa M."/>
            <person name="Yokoyama M."/>
            <person name="Hidaka Y."/>
            <person name="Tomita J."/>
            <person name="Sakakibara K."/>
            <person name="Suzuki K."/>
            <person name="Yasuda S."/>
            <person name="Sato H."/>
            <person name="Yamaguchi M."/>
            <person name="Yoshida S.I."/>
            <person name="Koizumi N."/>
            <person name="Kawamura Y."/>
        </authorList>
    </citation>
    <scope>NUCLEOTIDE SEQUENCE [LARGE SCALE GENOMIC DNA]</scope>
    <source>
        <strain evidence="6">E18</strain>
    </source>
</reference>
<sequence length="208" mass="23642">MEHGVRMNRMLLETKGLTITVGEKTVLREVNLSFFEKGLLAVLGENGAGKSTLLKKIFHDSLTSPAWTWPSGKRKIAYLGHELGYYSSLSLEENLDYFASLDGIHSMERRMELLKLFRLEKRIWDPIHFFSRGMKQKVAIMRVLLSSAEIILFDEPFTGLDFESSSVFSSILNEEKKSKLILTVLHSIPSELECTGQILIRQGNVFVS</sequence>
<dbReference type="Proteomes" id="UP000245206">
    <property type="component" value="Unassembled WGS sequence"/>
</dbReference>
<name>A0A2P2D9Y5_9LEPT</name>
<feature type="domain" description="ABC transporter" evidence="4">
    <location>
        <begin position="12"/>
        <end position="207"/>
    </location>
</feature>
<organism evidence="5 6">
    <name type="scientific">Leptospira ellinghausenii</name>
    <dbReference type="NCBI Taxonomy" id="1917822"/>
    <lineage>
        <taxon>Bacteria</taxon>
        <taxon>Pseudomonadati</taxon>
        <taxon>Spirochaetota</taxon>
        <taxon>Spirochaetia</taxon>
        <taxon>Leptospirales</taxon>
        <taxon>Leptospiraceae</taxon>
        <taxon>Leptospira</taxon>
    </lineage>
</organism>